<reference evidence="3" key="3">
    <citation type="submission" date="2018-08" db="UniProtKB">
        <authorList>
            <consortium name="EnsemblPlants"/>
        </authorList>
    </citation>
    <scope>IDENTIFICATION</scope>
    <source>
        <strain evidence="3">cv. Bd21</strain>
    </source>
</reference>
<evidence type="ECO:0000313" key="3">
    <source>
        <dbReference type="EnsemblPlants" id="PNT71452"/>
    </source>
</evidence>
<proteinExistence type="predicted"/>
<dbReference type="EnsemblPlants" id="PNT71452">
    <property type="protein sequence ID" value="PNT71452"/>
    <property type="gene ID" value="BRADI_2g27773v3"/>
</dbReference>
<dbReference type="EMBL" id="CM000881">
    <property type="protein sequence ID" value="PNT71452.1"/>
    <property type="molecule type" value="Genomic_DNA"/>
</dbReference>
<evidence type="ECO:0000259" key="1">
    <source>
        <dbReference type="Pfam" id="PF13966"/>
    </source>
</evidence>
<organism evidence="2">
    <name type="scientific">Brachypodium distachyon</name>
    <name type="common">Purple false brome</name>
    <name type="synonym">Trachynia distachya</name>
    <dbReference type="NCBI Taxonomy" id="15368"/>
    <lineage>
        <taxon>Eukaryota</taxon>
        <taxon>Viridiplantae</taxon>
        <taxon>Streptophyta</taxon>
        <taxon>Embryophyta</taxon>
        <taxon>Tracheophyta</taxon>
        <taxon>Spermatophyta</taxon>
        <taxon>Magnoliopsida</taxon>
        <taxon>Liliopsida</taxon>
        <taxon>Poales</taxon>
        <taxon>Poaceae</taxon>
        <taxon>BOP clade</taxon>
        <taxon>Pooideae</taxon>
        <taxon>Stipodae</taxon>
        <taxon>Brachypodieae</taxon>
        <taxon>Brachypodium</taxon>
    </lineage>
</organism>
<dbReference type="AlphaFoldDB" id="A0A2K2DB17"/>
<evidence type="ECO:0000313" key="2">
    <source>
        <dbReference type="EMBL" id="PNT71452.1"/>
    </source>
</evidence>
<dbReference type="Gramene" id="PNT71452">
    <property type="protein sequence ID" value="PNT71452"/>
    <property type="gene ID" value="BRADI_2g27773v3"/>
</dbReference>
<dbReference type="InterPro" id="IPR026960">
    <property type="entry name" value="RVT-Znf"/>
</dbReference>
<evidence type="ECO:0000313" key="4">
    <source>
        <dbReference type="Proteomes" id="UP000008810"/>
    </source>
</evidence>
<sequence>MTLPSYECVLCGLPQLETRDHMFFHCPFAKACWSYLCGNFTPVANVHLNLESLKCKLKVPFFMEIIILGAWSIWKVRNDFIFNQRPPSLYGCKQLFK</sequence>
<gene>
    <name evidence="2" type="ORF">BRADI_2g27773v3</name>
</gene>
<keyword evidence="4" id="KW-1185">Reference proteome</keyword>
<dbReference type="Pfam" id="PF13966">
    <property type="entry name" value="zf-RVT"/>
    <property type="match status" value="1"/>
</dbReference>
<reference evidence="2 3" key="1">
    <citation type="journal article" date="2010" name="Nature">
        <title>Genome sequencing and analysis of the model grass Brachypodium distachyon.</title>
        <authorList>
            <consortium name="International Brachypodium Initiative"/>
        </authorList>
    </citation>
    <scope>NUCLEOTIDE SEQUENCE [LARGE SCALE GENOMIC DNA]</scope>
    <source>
        <strain evidence="2 3">Bd21</strain>
    </source>
</reference>
<dbReference type="Proteomes" id="UP000008810">
    <property type="component" value="Chromosome 2"/>
</dbReference>
<name>A0A2K2DB17_BRADI</name>
<reference evidence="2" key="2">
    <citation type="submission" date="2017-06" db="EMBL/GenBank/DDBJ databases">
        <title>WGS assembly of Brachypodium distachyon.</title>
        <authorList>
            <consortium name="The International Brachypodium Initiative"/>
            <person name="Lucas S."/>
            <person name="Harmon-Smith M."/>
            <person name="Lail K."/>
            <person name="Tice H."/>
            <person name="Grimwood J."/>
            <person name="Bruce D."/>
            <person name="Barry K."/>
            <person name="Shu S."/>
            <person name="Lindquist E."/>
            <person name="Wang M."/>
            <person name="Pitluck S."/>
            <person name="Vogel J.P."/>
            <person name="Garvin D.F."/>
            <person name="Mockler T.C."/>
            <person name="Schmutz J."/>
            <person name="Rokhsar D."/>
            <person name="Bevan M.W."/>
        </authorList>
    </citation>
    <scope>NUCLEOTIDE SEQUENCE</scope>
    <source>
        <strain evidence="2">Bd21</strain>
    </source>
</reference>
<dbReference type="OrthoDB" id="692813at2759"/>
<protein>
    <recommendedName>
        <fullName evidence="1">Reverse transcriptase zinc-binding domain-containing protein</fullName>
    </recommendedName>
</protein>
<dbReference type="InParanoid" id="A0A2K2DB17"/>
<accession>A0A2K2DB17</accession>
<feature type="domain" description="Reverse transcriptase zinc-binding" evidence="1">
    <location>
        <begin position="5"/>
        <end position="33"/>
    </location>
</feature>